<dbReference type="Pfam" id="PF02817">
    <property type="entry name" value="E3_binding"/>
    <property type="match status" value="1"/>
</dbReference>
<reference evidence="4" key="1">
    <citation type="journal article" date="2014" name="Front. Microbiol.">
        <title>High frequency of phylogenetically diverse reductive dehalogenase-homologous genes in deep subseafloor sedimentary metagenomes.</title>
        <authorList>
            <person name="Kawai M."/>
            <person name="Futagami T."/>
            <person name="Toyoda A."/>
            <person name="Takaki Y."/>
            <person name="Nishi S."/>
            <person name="Hori S."/>
            <person name="Arai W."/>
            <person name="Tsubouchi T."/>
            <person name="Morono Y."/>
            <person name="Uchiyama I."/>
            <person name="Ito T."/>
            <person name="Fujiyama A."/>
            <person name="Inagaki F."/>
            <person name="Takami H."/>
        </authorList>
    </citation>
    <scope>NUCLEOTIDE SEQUENCE</scope>
    <source>
        <strain evidence="4">Expedition CK06-06</strain>
    </source>
</reference>
<protein>
    <recommendedName>
        <fullName evidence="3">Peripheral subunit-binding (PSBD) domain-containing protein</fullName>
    </recommendedName>
</protein>
<accession>X0YYR7</accession>
<feature type="compositionally biased region" description="Pro residues" evidence="2">
    <location>
        <begin position="26"/>
        <end position="42"/>
    </location>
</feature>
<dbReference type="EMBL" id="BARS01056111">
    <property type="protein sequence ID" value="GAG51627.1"/>
    <property type="molecule type" value="Genomic_DNA"/>
</dbReference>
<feature type="compositionally biased region" description="Low complexity" evidence="2">
    <location>
        <begin position="9"/>
        <end position="19"/>
    </location>
</feature>
<feature type="domain" description="Peripheral subunit-binding (PSBD)" evidence="3">
    <location>
        <begin position="43"/>
        <end position="80"/>
    </location>
</feature>
<dbReference type="InterPro" id="IPR004167">
    <property type="entry name" value="PSBD"/>
</dbReference>
<sequence>AEFLRLKETPAPAAPAAPTAEEDDPPGPQPVDDPTDGPPPPIDATEGARNLAANRGIELTRVAGTGANGRITVKDVRAEIAIDVDGDLNPE</sequence>
<dbReference type="Gene3D" id="4.10.320.10">
    <property type="entry name" value="E3-binding domain"/>
    <property type="match status" value="1"/>
</dbReference>
<evidence type="ECO:0000259" key="3">
    <source>
        <dbReference type="PROSITE" id="PS51826"/>
    </source>
</evidence>
<evidence type="ECO:0000313" key="4">
    <source>
        <dbReference type="EMBL" id="GAG51627.1"/>
    </source>
</evidence>
<name>X0YYR7_9ZZZZ</name>
<evidence type="ECO:0000256" key="2">
    <source>
        <dbReference type="SAM" id="MobiDB-lite"/>
    </source>
</evidence>
<dbReference type="PROSITE" id="PS51826">
    <property type="entry name" value="PSBD"/>
    <property type="match status" value="1"/>
</dbReference>
<evidence type="ECO:0000256" key="1">
    <source>
        <dbReference type="ARBA" id="ARBA00007317"/>
    </source>
</evidence>
<feature type="non-terminal residue" evidence="4">
    <location>
        <position position="1"/>
    </location>
</feature>
<feature type="region of interest" description="Disordered" evidence="2">
    <location>
        <begin position="1"/>
        <end position="46"/>
    </location>
</feature>
<gene>
    <name evidence="4" type="ORF">S01H1_82722</name>
</gene>
<comment type="caution">
    <text evidence="4">The sequence shown here is derived from an EMBL/GenBank/DDBJ whole genome shotgun (WGS) entry which is preliminary data.</text>
</comment>
<comment type="similarity">
    <text evidence="1">Belongs to the 2-oxoacid dehydrogenase family.</text>
</comment>
<dbReference type="SUPFAM" id="SSF47005">
    <property type="entry name" value="Peripheral subunit-binding domain of 2-oxo acid dehydrogenase complex"/>
    <property type="match status" value="1"/>
</dbReference>
<organism evidence="4">
    <name type="scientific">marine sediment metagenome</name>
    <dbReference type="NCBI Taxonomy" id="412755"/>
    <lineage>
        <taxon>unclassified sequences</taxon>
        <taxon>metagenomes</taxon>
        <taxon>ecological metagenomes</taxon>
    </lineage>
</organism>
<dbReference type="InterPro" id="IPR036625">
    <property type="entry name" value="E3-bd_dom_sf"/>
</dbReference>
<dbReference type="AlphaFoldDB" id="X0YYR7"/>
<dbReference type="GO" id="GO:0016746">
    <property type="term" value="F:acyltransferase activity"/>
    <property type="evidence" value="ECO:0007669"/>
    <property type="project" value="InterPro"/>
</dbReference>
<proteinExistence type="inferred from homology"/>